<dbReference type="Gene3D" id="1.10.3720.10">
    <property type="entry name" value="MetI-like"/>
    <property type="match status" value="1"/>
</dbReference>
<keyword evidence="2 7" id="KW-0813">Transport</keyword>
<organism evidence="9 10">
    <name type="scientific">Paenibacillus arenilitoris</name>
    <dbReference type="NCBI Taxonomy" id="2772299"/>
    <lineage>
        <taxon>Bacteria</taxon>
        <taxon>Bacillati</taxon>
        <taxon>Bacillota</taxon>
        <taxon>Bacilli</taxon>
        <taxon>Bacillales</taxon>
        <taxon>Paenibacillaceae</taxon>
        <taxon>Paenibacillus</taxon>
    </lineage>
</organism>
<dbReference type="PANTHER" id="PTHR43744:SF9">
    <property type="entry name" value="POLYGALACTURONAN_RHAMNOGALACTURONAN TRANSPORT SYSTEM PERMEASE PROTEIN YTCP"/>
    <property type="match status" value="1"/>
</dbReference>
<reference evidence="9" key="1">
    <citation type="submission" date="2020-09" db="EMBL/GenBank/DDBJ databases">
        <title>A novel bacterium of genus Paenibacillus, isolated from South China Sea.</title>
        <authorList>
            <person name="Huang H."/>
            <person name="Mo K."/>
            <person name="Hu Y."/>
        </authorList>
    </citation>
    <scope>NUCLEOTIDE SEQUENCE</scope>
    <source>
        <strain evidence="9">IB182493</strain>
    </source>
</reference>
<evidence type="ECO:0000256" key="3">
    <source>
        <dbReference type="ARBA" id="ARBA00022475"/>
    </source>
</evidence>
<accession>A0A927CPY2</accession>
<dbReference type="PANTHER" id="PTHR43744">
    <property type="entry name" value="ABC TRANSPORTER PERMEASE PROTEIN MG189-RELATED-RELATED"/>
    <property type="match status" value="1"/>
</dbReference>
<feature type="transmembrane region" description="Helical" evidence="7">
    <location>
        <begin position="12"/>
        <end position="33"/>
    </location>
</feature>
<keyword evidence="4 7" id="KW-0812">Transmembrane</keyword>
<feature type="transmembrane region" description="Helical" evidence="7">
    <location>
        <begin position="265"/>
        <end position="285"/>
    </location>
</feature>
<keyword evidence="3" id="KW-1003">Cell membrane</keyword>
<feature type="transmembrane region" description="Helical" evidence="7">
    <location>
        <begin position="110"/>
        <end position="129"/>
    </location>
</feature>
<evidence type="ECO:0000256" key="2">
    <source>
        <dbReference type="ARBA" id="ARBA00022448"/>
    </source>
</evidence>
<dbReference type="AlphaFoldDB" id="A0A927CPY2"/>
<dbReference type="Pfam" id="PF00528">
    <property type="entry name" value="BPD_transp_1"/>
    <property type="match status" value="1"/>
</dbReference>
<gene>
    <name evidence="9" type="ORF">IDH41_22515</name>
</gene>
<dbReference type="SUPFAM" id="SSF161098">
    <property type="entry name" value="MetI-like"/>
    <property type="match status" value="1"/>
</dbReference>
<evidence type="ECO:0000256" key="4">
    <source>
        <dbReference type="ARBA" id="ARBA00022692"/>
    </source>
</evidence>
<feature type="transmembrane region" description="Helical" evidence="7">
    <location>
        <begin position="71"/>
        <end position="98"/>
    </location>
</feature>
<dbReference type="EMBL" id="JACXIY010000029">
    <property type="protein sequence ID" value="MBD2871365.1"/>
    <property type="molecule type" value="Genomic_DNA"/>
</dbReference>
<evidence type="ECO:0000256" key="1">
    <source>
        <dbReference type="ARBA" id="ARBA00004651"/>
    </source>
</evidence>
<dbReference type="Proteomes" id="UP000632125">
    <property type="component" value="Unassembled WGS sequence"/>
</dbReference>
<evidence type="ECO:0000256" key="5">
    <source>
        <dbReference type="ARBA" id="ARBA00022989"/>
    </source>
</evidence>
<dbReference type="InterPro" id="IPR035906">
    <property type="entry name" value="MetI-like_sf"/>
</dbReference>
<dbReference type="InterPro" id="IPR000515">
    <property type="entry name" value="MetI-like"/>
</dbReference>
<keyword evidence="6 7" id="KW-0472">Membrane</keyword>
<dbReference type="CDD" id="cd06261">
    <property type="entry name" value="TM_PBP2"/>
    <property type="match status" value="1"/>
</dbReference>
<keyword evidence="5 7" id="KW-1133">Transmembrane helix</keyword>
<proteinExistence type="inferred from homology"/>
<dbReference type="PROSITE" id="PS50928">
    <property type="entry name" value="ABC_TM1"/>
    <property type="match status" value="1"/>
</dbReference>
<dbReference type="GO" id="GO:0005886">
    <property type="term" value="C:plasma membrane"/>
    <property type="evidence" value="ECO:0007669"/>
    <property type="project" value="UniProtKB-SubCell"/>
</dbReference>
<comment type="similarity">
    <text evidence="7">Belongs to the binding-protein-dependent transport system permease family.</text>
</comment>
<feature type="domain" description="ABC transmembrane type-1" evidence="8">
    <location>
        <begin position="75"/>
        <end position="285"/>
    </location>
</feature>
<comment type="caution">
    <text evidence="9">The sequence shown here is derived from an EMBL/GenBank/DDBJ whole genome shotgun (WGS) entry which is preliminary data.</text>
</comment>
<keyword evidence="10" id="KW-1185">Reference proteome</keyword>
<feature type="transmembrane region" description="Helical" evidence="7">
    <location>
        <begin position="183"/>
        <end position="205"/>
    </location>
</feature>
<sequence>MKIYGRTLGGTVFDIVNYAFFALLIILCLYPFWYMLVYSISEPSLAAKGITLFPRGFTLFNYKKVMELEGIYNAFFISVMRTVTGTALSVFLNALLGYLFSRTEMPGRKFLYRMLLVTMYVSGGLIPYYLVIKNYGLLNNFFVYIIPGAIAAFNVILIKTFIESLPDSLQESAMLDGAGYFTIFSKIIMPLCLPIIATIAVFSAVGNWNSWFDNYIFVSSDNLRTLQLTLYEYLNEAQTLARLLQESGNIEDYKRTMEKSLTPRGVQITVTMITTIPILLVYPYMQRFFIKGIMVGAIKG</sequence>
<evidence type="ECO:0000259" key="8">
    <source>
        <dbReference type="PROSITE" id="PS50928"/>
    </source>
</evidence>
<feature type="transmembrane region" description="Helical" evidence="7">
    <location>
        <begin position="141"/>
        <end position="162"/>
    </location>
</feature>
<comment type="subcellular location">
    <subcellularLocation>
        <location evidence="1 7">Cell membrane</location>
        <topology evidence="1 7">Multi-pass membrane protein</topology>
    </subcellularLocation>
</comment>
<dbReference type="RefSeq" id="WP_190865100.1">
    <property type="nucleotide sequence ID" value="NZ_JACXIY010000029.1"/>
</dbReference>
<evidence type="ECO:0000313" key="9">
    <source>
        <dbReference type="EMBL" id="MBD2871365.1"/>
    </source>
</evidence>
<evidence type="ECO:0000256" key="6">
    <source>
        <dbReference type="ARBA" id="ARBA00023136"/>
    </source>
</evidence>
<evidence type="ECO:0000256" key="7">
    <source>
        <dbReference type="RuleBase" id="RU363032"/>
    </source>
</evidence>
<name>A0A927CPY2_9BACL</name>
<evidence type="ECO:0000313" key="10">
    <source>
        <dbReference type="Proteomes" id="UP000632125"/>
    </source>
</evidence>
<dbReference type="GO" id="GO:0055085">
    <property type="term" value="P:transmembrane transport"/>
    <property type="evidence" value="ECO:0007669"/>
    <property type="project" value="InterPro"/>
</dbReference>
<protein>
    <submittedName>
        <fullName evidence="9">Carbohydrate ABC transporter permease</fullName>
    </submittedName>
</protein>